<dbReference type="Proteomes" id="UP000322234">
    <property type="component" value="Unassembled WGS sequence"/>
</dbReference>
<dbReference type="GO" id="GO:0005737">
    <property type="term" value="C:cytoplasm"/>
    <property type="evidence" value="ECO:0007669"/>
    <property type="project" value="TreeGrafter"/>
</dbReference>
<dbReference type="SUPFAM" id="SSF48350">
    <property type="entry name" value="GTPase activation domain, GAP"/>
    <property type="match status" value="1"/>
</dbReference>
<dbReference type="GO" id="GO:0005096">
    <property type="term" value="F:GTPase activator activity"/>
    <property type="evidence" value="ECO:0007669"/>
    <property type="project" value="UniProtKB-KW"/>
</dbReference>
<comment type="caution">
    <text evidence="4">The sequence shown here is derived from an EMBL/GenBank/DDBJ whole genome shotgun (WGS) entry which is preliminary data.</text>
</comment>
<dbReference type="Pfam" id="PF00620">
    <property type="entry name" value="RhoGAP"/>
    <property type="match status" value="1"/>
</dbReference>
<evidence type="ECO:0000259" key="3">
    <source>
        <dbReference type="PROSITE" id="PS50238"/>
    </source>
</evidence>
<dbReference type="InterPro" id="IPR008936">
    <property type="entry name" value="Rho_GTPase_activation_prot"/>
</dbReference>
<feature type="compositionally biased region" description="Basic and acidic residues" evidence="2">
    <location>
        <begin position="38"/>
        <end position="64"/>
    </location>
</feature>
<evidence type="ECO:0000313" key="4">
    <source>
        <dbReference type="EMBL" id="MXQ97562.1"/>
    </source>
</evidence>
<feature type="domain" description="Rho-GAP" evidence="3">
    <location>
        <begin position="70"/>
        <end position="184"/>
    </location>
</feature>
<dbReference type="PROSITE" id="PS50238">
    <property type="entry name" value="RHOGAP"/>
    <property type="match status" value="1"/>
</dbReference>
<dbReference type="Gene3D" id="1.10.555.10">
    <property type="entry name" value="Rho GTPase activation protein"/>
    <property type="match status" value="1"/>
</dbReference>
<keyword evidence="5" id="KW-1185">Reference proteome</keyword>
<name>A0A6B0S695_9CETA</name>
<evidence type="ECO:0000313" key="5">
    <source>
        <dbReference type="Proteomes" id="UP000322234"/>
    </source>
</evidence>
<feature type="region of interest" description="Disordered" evidence="2">
    <location>
        <begin position="33"/>
        <end position="66"/>
    </location>
</feature>
<keyword evidence="1" id="KW-0343">GTPase activation</keyword>
<dbReference type="PANTHER" id="PTHR23176:SF107">
    <property type="entry name" value="RHO GTPASE-ACTIVATING PROTEIN 12"/>
    <property type="match status" value="1"/>
</dbReference>
<organism evidence="4 5">
    <name type="scientific">Bos mutus</name>
    <name type="common">wild yak</name>
    <dbReference type="NCBI Taxonomy" id="72004"/>
    <lineage>
        <taxon>Eukaryota</taxon>
        <taxon>Metazoa</taxon>
        <taxon>Chordata</taxon>
        <taxon>Craniata</taxon>
        <taxon>Vertebrata</taxon>
        <taxon>Euteleostomi</taxon>
        <taxon>Mammalia</taxon>
        <taxon>Eutheria</taxon>
        <taxon>Laurasiatheria</taxon>
        <taxon>Artiodactyla</taxon>
        <taxon>Ruminantia</taxon>
        <taxon>Pecora</taxon>
        <taxon>Bovidae</taxon>
        <taxon>Bovinae</taxon>
        <taxon>Bos</taxon>
    </lineage>
</organism>
<gene>
    <name evidence="4" type="ORF">E5288_WYG021451</name>
</gene>
<accession>A0A6B0S695</accession>
<dbReference type="GO" id="GO:0007165">
    <property type="term" value="P:signal transduction"/>
    <property type="evidence" value="ECO:0007669"/>
    <property type="project" value="InterPro"/>
</dbReference>
<dbReference type="AlphaFoldDB" id="A0A6B0S695"/>
<evidence type="ECO:0000256" key="1">
    <source>
        <dbReference type="ARBA" id="ARBA00022468"/>
    </source>
</evidence>
<evidence type="ECO:0000256" key="2">
    <source>
        <dbReference type="SAM" id="MobiDB-lite"/>
    </source>
</evidence>
<protein>
    <recommendedName>
        <fullName evidence="3">Rho-GAP domain-containing protein</fullName>
    </recommendedName>
</protein>
<sequence>MTSLKGTVREDINSFPLEIFQISAVSSTITNQTVEPNEAIKQEIPDSPGIEKHDKEKDQKEPKKLHSVKVSIIDSSEQKKNKKNLKKFLTQCPTLQAVREKGYIKDQQYGLDVDGIYRVSGNLAVIQKLRFAVKHDEKLDLKDSKWEDIHVITGALKMFFRELPEPLFTLNHFNDFVNAIKQEP</sequence>
<dbReference type="InterPro" id="IPR050729">
    <property type="entry name" value="Rho-GAP"/>
</dbReference>
<reference evidence="4" key="1">
    <citation type="submission" date="2019-10" db="EMBL/GenBank/DDBJ databases">
        <title>The sequence and de novo assembly of the wild yak genome.</title>
        <authorList>
            <person name="Liu Y."/>
        </authorList>
    </citation>
    <scope>NUCLEOTIDE SEQUENCE [LARGE SCALE GENOMIC DNA]</scope>
    <source>
        <strain evidence="4">WY2019</strain>
    </source>
</reference>
<dbReference type="EMBL" id="VBQZ03000196">
    <property type="protein sequence ID" value="MXQ97562.1"/>
    <property type="molecule type" value="Genomic_DNA"/>
</dbReference>
<dbReference type="PANTHER" id="PTHR23176">
    <property type="entry name" value="RHO/RAC/CDC GTPASE-ACTIVATING PROTEIN"/>
    <property type="match status" value="1"/>
</dbReference>
<dbReference type="InterPro" id="IPR000198">
    <property type="entry name" value="RhoGAP_dom"/>
</dbReference>
<proteinExistence type="predicted"/>